<dbReference type="AlphaFoldDB" id="A0A6B2LXU4"/>
<protein>
    <submittedName>
        <fullName evidence="1">Uncharacterized protein</fullName>
    </submittedName>
</protein>
<reference evidence="1 2" key="1">
    <citation type="submission" date="2020-02" db="EMBL/GenBank/DDBJ databases">
        <title>Albibacoteraceae fam. nov., the first described family within the subdivision 4 Verrucomicrobia.</title>
        <authorList>
            <person name="Xi F."/>
        </authorList>
    </citation>
    <scope>NUCLEOTIDE SEQUENCE [LARGE SCALE GENOMIC DNA]</scope>
    <source>
        <strain evidence="1 2">CK1056</strain>
    </source>
</reference>
<organism evidence="1 2">
    <name type="scientific">Oceanipulchritudo coccoides</name>
    <dbReference type="NCBI Taxonomy" id="2706888"/>
    <lineage>
        <taxon>Bacteria</taxon>
        <taxon>Pseudomonadati</taxon>
        <taxon>Verrucomicrobiota</taxon>
        <taxon>Opitutia</taxon>
        <taxon>Puniceicoccales</taxon>
        <taxon>Oceanipulchritudinaceae</taxon>
        <taxon>Oceanipulchritudo</taxon>
    </lineage>
</organism>
<name>A0A6B2LXU4_9BACT</name>
<dbReference type="EMBL" id="JAAGNX010000001">
    <property type="protein sequence ID" value="NDV60846.1"/>
    <property type="molecule type" value="Genomic_DNA"/>
</dbReference>
<sequence>MGFRRLIGTLSGFILLALLPQLTAKELNLWPAFVKQWDSPQARLDHAGSLGPIFSVTDQGDTRILSIRPLWTSFTNAQTGNSSRHILYPLLNWFDKGDVQYGHAFNILQYRHNAPREDTFFQFVPFIFSRKTPDPEESYFALWPVGGVLKNRLSRDRITFAAWPLFVRTQRDDETRTHVPYPFLQFLNGPRSRGFGLWPLYGHFQRDNDYDHTWALWPFYYDYKDKLDEAVPYARFGVLPFYSRETAEGLKSETFVWPFFGYTLENEPRTMYSENRYFWPLFVQGRGEERYVNRWMPFYTDERKPGYQKHWYLWPLLETERFEQPGLTRERTSFLYFLYRDERQYFADTSARLTFLWPFFGYWNDGYDRRQLQVLDPLSVFFPSNRKVKENWTPLFALYRFDERSGNARHSVLWDMVVWEKDPEGLKAIYAGPLFEWVEGSHWELLKGLVGSRRENGETRTTTFWRD</sequence>
<accession>A0A6B2LXU4</accession>
<evidence type="ECO:0000313" key="1">
    <source>
        <dbReference type="EMBL" id="NDV60846.1"/>
    </source>
</evidence>
<keyword evidence="2" id="KW-1185">Reference proteome</keyword>
<dbReference type="RefSeq" id="WP_163961237.1">
    <property type="nucleotide sequence ID" value="NZ_JAAGNX010000001.1"/>
</dbReference>
<comment type="caution">
    <text evidence="1">The sequence shown here is derived from an EMBL/GenBank/DDBJ whole genome shotgun (WGS) entry which is preliminary data.</text>
</comment>
<gene>
    <name evidence="1" type="ORF">G0Q06_00100</name>
</gene>
<evidence type="ECO:0000313" key="2">
    <source>
        <dbReference type="Proteomes" id="UP000478417"/>
    </source>
</evidence>
<dbReference type="Proteomes" id="UP000478417">
    <property type="component" value="Unassembled WGS sequence"/>
</dbReference>
<proteinExistence type="predicted"/>